<dbReference type="EMBL" id="JH000098">
    <property type="protein sequence ID" value="EGV97241.1"/>
    <property type="molecule type" value="Genomic_DNA"/>
</dbReference>
<feature type="compositionally biased region" description="Basic and acidic residues" evidence="1">
    <location>
        <begin position="1"/>
        <end position="23"/>
    </location>
</feature>
<evidence type="ECO:0000256" key="1">
    <source>
        <dbReference type="SAM" id="MobiDB-lite"/>
    </source>
</evidence>
<protein>
    <submittedName>
        <fullName evidence="2">Uncharacterized protein</fullName>
    </submittedName>
</protein>
<dbReference type="AlphaFoldDB" id="G3H0Y1"/>
<name>G3H0Y1_CRIGR</name>
<gene>
    <name evidence="2" type="ORF">I79_003801</name>
</gene>
<dbReference type="InParanoid" id="G3H0Y1"/>
<dbReference type="Proteomes" id="UP000001075">
    <property type="component" value="Unassembled WGS sequence"/>
</dbReference>
<organism evidence="2 3">
    <name type="scientific">Cricetulus griseus</name>
    <name type="common">Chinese hamster</name>
    <name type="synonym">Cricetulus barabensis griseus</name>
    <dbReference type="NCBI Taxonomy" id="10029"/>
    <lineage>
        <taxon>Eukaryota</taxon>
        <taxon>Metazoa</taxon>
        <taxon>Chordata</taxon>
        <taxon>Craniata</taxon>
        <taxon>Vertebrata</taxon>
        <taxon>Euteleostomi</taxon>
        <taxon>Mammalia</taxon>
        <taxon>Eutheria</taxon>
        <taxon>Euarchontoglires</taxon>
        <taxon>Glires</taxon>
        <taxon>Rodentia</taxon>
        <taxon>Myomorpha</taxon>
        <taxon>Muroidea</taxon>
        <taxon>Cricetidae</taxon>
        <taxon>Cricetinae</taxon>
        <taxon>Cricetulus</taxon>
    </lineage>
</organism>
<proteinExistence type="predicted"/>
<accession>G3H0Y1</accession>
<feature type="compositionally biased region" description="Low complexity" evidence="1">
    <location>
        <begin position="37"/>
        <end position="50"/>
    </location>
</feature>
<feature type="region of interest" description="Disordered" evidence="1">
    <location>
        <begin position="1"/>
        <end position="50"/>
    </location>
</feature>
<evidence type="ECO:0000313" key="3">
    <source>
        <dbReference type="Proteomes" id="UP000001075"/>
    </source>
</evidence>
<sequence length="50" mass="5514">MPPKDDKKKTDAGKSSKKDKDPVSKSGWWQGQKEVVQRQSSGQAQQSSPV</sequence>
<reference evidence="3" key="1">
    <citation type="journal article" date="2011" name="Nat. Biotechnol.">
        <title>The genomic sequence of the Chinese hamster ovary (CHO)-K1 cell line.</title>
        <authorList>
            <person name="Xu X."/>
            <person name="Nagarajan H."/>
            <person name="Lewis N.E."/>
            <person name="Pan S."/>
            <person name="Cai Z."/>
            <person name="Liu X."/>
            <person name="Chen W."/>
            <person name="Xie M."/>
            <person name="Wang W."/>
            <person name="Hammond S."/>
            <person name="Andersen M.R."/>
            <person name="Neff N."/>
            <person name="Passarelli B."/>
            <person name="Koh W."/>
            <person name="Fan H.C."/>
            <person name="Wang J."/>
            <person name="Gui Y."/>
            <person name="Lee K.H."/>
            <person name="Betenbaugh M.J."/>
            <person name="Quake S.R."/>
            <person name="Famili I."/>
            <person name="Palsson B.O."/>
            <person name="Wang J."/>
        </authorList>
    </citation>
    <scope>NUCLEOTIDE SEQUENCE [LARGE SCALE GENOMIC DNA]</scope>
    <source>
        <strain evidence="3">CHO K1 cell line</strain>
    </source>
</reference>
<evidence type="ECO:0000313" key="2">
    <source>
        <dbReference type="EMBL" id="EGV97241.1"/>
    </source>
</evidence>